<protein>
    <submittedName>
        <fullName evidence="1">Uncharacterized protein</fullName>
    </submittedName>
</protein>
<proteinExistence type="predicted"/>
<organism evidence="1 2">
    <name type="scientific">Acidihalobacter yilgarnensis</name>
    <dbReference type="NCBI Taxonomy" id="2819280"/>
    <lineage>
        <taxon>Bacteria</taxon>
        <taxon>Pseudomonadati</taxon>
        <taxon>Pseudomonadota</taxon>
        <taxon>Gammaproteobacteria</taxon>
        <taxon>Chromatiales</taxon>
        <taxon>Ectothiorhodospiraceae</taxon>
        <taxon>Acidihalobacter</taxon>
    </lineage>
</organism>
<keyword evidence="2" id="KW-1185">Reference proteome</keyword>
<evidence type="ECO:0000313" key="1">
    <source>
        <dbReference type="EMBL" id="AOU97143.1"/>
    </source>
</evidence>
<sequence length="302" mass="32629">MTGTLAAFVFLFPKASLDRQLAQDAPVTAATLAYLTLMTHASPGDQALHILLARKALQAGNLTLAERALAPWPDGAIGASTAIVSLRLTIHKVALLATAPDSAARRDAIARYRRSVMRAAPLLPLPDLLAQARIGLGLGLYDTAVALSSEVLRRATTTRDRTSAFRLGIDSLLASGDPEAALRFAIRETQRMMPPSAMLWRTLFHLSIQAGKPGSAARYAQSWYQLADSPAQRRKAFDAVVEAYLSAGRPDIALQTARTLLPGMHQDRSLWRRMTRLALSANQPRLAAHYARLLVGLPESGP</sequence>
<name>A0A1D8IL33_9GAMM</name>
<dbReference type="Gene3D" id="1.25.40.10">
    <property type="entry name" value="Tetratricopeptide repeat domain"/>
    <property type="match status" value="1"/>
</dbReference>
<dbReference type="InterPro" id="IPR011990">
    <property type="entry name" value="TPR-like_helical_dom_sf"/>
</dbReference>
<accession>A0A1D8IL33</accession>
<dbReference type="EMBL" id="CP017415">
    <property type="protein sequence ID" value="AOU97143.1"/>
    <property type="molecule type" value="Genomic_DNA"/>
</dbReference>
<evidence type="ECO:0000313" key="2">
    <source>
        <dbReference type="Proteomes" id="UP000095401"/>
    </source>
</evidence>
<reference evidence="2" key="1">
    <citation type="submission" date="2016-09" db="EMBL/GenBank/DDBJ databases">
        <title>Acidihalobacter prosperus F5.</title>
        <authorList>
            <person name="Khaleque H.N."/>
            <person name="Ramsay J.P."/>
            <person name="Kaksonen A.H."/>
            <person name="Boxall N.J."/>
            <person name="Watkin E.L.J."/>
        </authorList>
    </citation>
    <scope>NUCLEOTIDE SEQUENCE [LARGE SCALE GENOMIC DNA]</scope>
    <source>
        <strain evidence="2">F5</strain>
    </source>
</reference>
<dbReference type="Proteomes" id="UP000095401">
    <property type="component" value="Chromosome"/>
</dbReference>
<dbReference type="KEGG" id="aprs:BI364_03215"/>
<gene>
    <name evidence="1" type="ORF">BI364_03215</name>
</gene>
<dbReference type="RefSeq" id="WP_070077531.1">
    <property type="nucleotide sequence ID" value="NZ_CP017415.1"/>
</dbReference>
<dbReference type="AlphaFoldDB" id="A0A1D8IL33"/>